<evidence type="ECO:0000313" key="2">
    <source>
        <dbReference type="EMBL" id="OZI32165.1"/>
    </source>
</evidence>
<sequence length="91" mass="10083">MNFIRVNWKHDLPSEPTTIYSEVDDSGWELRKVEVFANGAMGYASKLKSAGGTGLSKEPLPSLNEIAIDPQFDPVVISPDDFERIWKTAAS</sequence>
<gene>
    <name evidence="2" type="ORF">CAL29_30530</name>
</gene>
<dbReference type="Pfam" id="PF21812">
    <property type="entry name" value="DUF6881"/>
    <property type="match status" value="1"/>
</dbReference>
<name>A0A261S4S9_9BORD</name>
<keyword evidence="3" id="KW-1185">Reference proteome</keyword>
<evidence type="ECO:0000313" key="3">
    <source>
        <dbReference type="Proteomes" id="UP000216020"/>
    </source>
</evidence>
<dbReference type="RefSeq" id="WP_094856561.1">
    <property type="nucleotide sequence ID" value="NZ_NEVM01000005.1"/>
</dbReference>
<evidence type="ECO:0000259" key="1">
    <source>
        <dbReference type="Pfam" id="PF21812"/>
    </source>
</evidence>
<accession>A0A261S4S9</accession>
<protein>
    <recommendedName>
        <fullName evidence="1">DUF6881 domain-containing protein</fullName>
    </recommendedName>
</protein>
<feature type="domain" description="DUF6881" evidence="1">
    <location>
        <begin position="2"/>
        <end position="89"/>
    </location>
</feature>
<organism evidence="2 3">
    <name type="scientific">Bordetella genomosp. 10</name>
    <dbReference type="NCBI Taxonomy" id="1416804"/>
    <lineage>
        <taxon>Bacteria</taxon>
        <taxon>Pseudomonadati</taxon>
        <taxon>Pseudomonadota</taxon>
        <taxon>Betaproteobacteria</taxon>
        <taxon>Burkholderiales</taxon>
        <taxon>Alcaligenaceae</taxon>
        <taxon>Bordetella</taxon>
    </lineage>
</organism>
<proteinExistence type="predicted"/>
<dbReference type="InterPro" id="IPR049248">
    <property type="entry name" value="DUF6881"/>
</dbReference>
<dbReference type="AlphaFoldDB" id="A0A261S4S9"/>
<reference evidence="3" key="1">
    <citation type="submission" date="2017-05" db="EMBL/GenBank/DDBJ databases">
        <title>Complete and WGS of Bordetella genogroups.</title>
        <authorList>
            <person name="Spilker T."/>
            <person name="Lipuma J."/>
        </authorList>
    </citation>
    <scope>NUCLEOTIDE SEQUENCE [LARGE SCALE GENOMIC DNA]</scope>
    <source>
        <strain evidence="3">AU16122</strain>
    </source>
</reference>
<comment type="caution">
    <text evidence="2">The sequence shown here is derived from an EMBL/GenBank/DDBJ whole genome shotgun (WGS) entry which is preliminary data.</text>
</comment>
<dbReference type="EMBL" id="NEVM01000005">
    <property type="protein sequence ID" value="OZI32165.1"/>
    <property type="molecule type" value="Genomic_DNA"/>
</dbReference>
<dbReference type="Proteomes" id="UP000216020">
    <property type="component" value="Unassembled WGS sequence"/>
</dbReference>
<dbReference type="OrthoDB" id="288554at2"/>